<dbReference type="EMBL" id="LLXH01001417">
    <property type="protein sequence ID" value="PKC58990.1"/>
    <property type="molecule type" value="Genomic_DNA"/>
</dbReference>
<sequence length="136" mass="16102">MSTSPAAVINPVATIIQRLLITKGRFFHCTLNDKNFYLVTYKIIQENSNYYDENDSDYNLNYDHEFFYQHYATKYYVRCKLLTHLIVEDLLNAEQFDINTQNNETPLSPQQKLNLEEGLYIKLYLRISQGTDEIIM</sequence>
<evidence type="ECO:0000313" key="1">
    <source>
        <dbReference type="EMBL" id="PKC58990.1"/>
    </source>
</evidence>
<dbReference type="VEuPathDB" id="FungiDB:RhiirA1_470115"/>
<dbReference type="VEuPathDB" id="FungiDB:FUN_007711"/>
<gene>
    <name evidence="1" type="ORF">RhiirA1_470115</name>
</gene>
<accession>A0A2I1E996</accession>
<name>A0A2I1E996_9GLOM</name>
<comment type="caution">
    <text evidence="1">The sequence shown here is derived from an EMBL/GenBank/DDBJ whole genome shotgun (WGS) entry which is preliminary data.</text>
</comment>
<evidence type="ECO:0000313" key="2">
    <source>
        <dbReference type="Proteomes" id="UP000232688"/>
    </source>
</evidence>
<dbReference type="OrthoDB" id="2316250at2759"/>
<reference evidence="1 2" key="2">
    <citation type="submission" date="2017-10" db="EMBL/GenBank/DDBJ databases">
        <title>Genome analyses suggest a sexual origin of heterokaryosis in a supposedly ancient asexual fungus.</title>
        <authorList>
            <person name="Corradi N."/>
            <person name="Sedzielewska K."/>
            <person name="Noel J."/>
            <person name="Charron P."/>
            <person name="Farinelli L."/>
            <person name="Marton T."/>
            <person name="Kruger M."/>
            <person name="Pelin A."/>
            <person name="Brachmann A."/>
            <person name="Corradi N."/>
        </authorList>
    </citation>
    <scope>NUCLEOTIDE SEQUENCE [LARGE SCALE GENOMIC DNA]</scope>
    <source>
        <strain evidence="1 2">A1</strain>
    </source>
</reference>
<proteinExistence type="predicted"/>
<dbReference type="Proteomes" id="UP000232688">
    <property type="component" value="Unassembled WGS sequence"/>
</dbReference>
<dbReference type="AlphaFoldDB" id="A0A2I1E996"/>
<reference evidence="1 2" key="1">
    <citation type="submission" date="2017-10" db="EMBL/GenBank/DDBJ databases">
        <title>Extensive intraspecific genome diversity in a model arbuscular mycorrhizal fungus.</title>
        <authorList>
            <person name="Chen E.C.H."/>
            <person name="Morin E."/>
            <person name="Baudet D."/>
            <person name="Noel J."/>
            <person name="Ndikumana S."/>
            <person name="Charron P."/>
            <person name="St-Onge C."/>
            <person name="Giorgi J."/>
            <person name="Grigoriev I.V."/>
            <person name="Roux C."/>
            <person name="Martin F.M."/>
            <person name="Corradi N."/>
        </authorList>
    </citation>
    <scope>NUCLEOTIDE SEQUENCE [LARGE SCALE GENOMIC DNA]</scope>
    <source>
        <strain evidence="1 2">A1</strain>
    </source>
</reference>
<organism evidence="1 2">
    <name type="scientific">Rhizophagus irregularis</name>
    <dbReference type="NCBI Taxonomy" id="588596"/>
    <lineage>
        <taxon>Eukaryota</taxon>
        <taxon>Fungi</taxon>
        <taxon>Fungi incertae sedis</taxon>
        <taxon>Mucoromycota</taxon>
        <taxon>Glomeromycotina</taxon>
        <taxon>Glomeromycetes</taxon>
        <taxon>Glomerales</taxon>
        <taxon>Glomeraceae</taxon>
        <taxon>Rhizophagus</taxon>
    </lineage>
</organism>
<protein>
    <submittedName>
        <fullName evidence="1">Uncharacterized protein</fullName>
    </submittedName>
</protein>
<dbReference type="VEuPathDB" id="FungiDB:RhiirFUN_009078"/>